<dbReference type="Pfam" id="PF17389">
    <property type="entry name" value="Bac_rhamnosid6H"/>
    <property type="match status" value="1"/>
</dbReference>
<evidence type="ECO:0000313" key="3">
    <source>
        <dbReference type="EMBL" id="KAE9398819.1"/>
    </source>
</evidence>
<accession>A0A6A4HJV0</accession>
<dbReference type="InterPro" id="IPR008928">
    <property type="entry name" value="6-hairpin_glycosidase_sf"/>
</dbReference>
<keyword evidence="4" id="KW-1185">Reference proteome</keyword>
<dbReference type="PANTHER" id="PTHR34987">
    <property type="entry name" value="C, PUTATIVE (AFU_ORTHOLOGUE AFUA_3G02880)-RELATED"/>
    <property type="match status" value="1"/>
</dbReference>
<dbReference type="EMBL" id="ML769477">
    <property type="protein sequence ID" value="KAE9398819.1"/>
    <property type="molecule type" value="Genomic_DNA"/>
</dbReference>
<feature type="domain" description="Alpha-L-rhamnosidase C-terminal" evidence="2">
    <location>
        <begin position="501"/>
        <end position="564"/>
    </location>
</feature>
<keyword evidence="3" id="KW-0326">Glycosidase</keyword>
<dbReference type="GO" id="GO:0016798">
    <property type="term" value="F:hydrolase activity, acting on glycosyl bonds"/>
    <property type="evidence" value="ECO:0007669"/>
    <property type="project" value="UniProtKB-KW"/>
</dbReference>
<evidence type="ECO:0000259" key="2">
    <source>
        <dbReference type="Pfam" id="PF17390"/>
    </source>
</evidence>
<feature type="domain" description="Alpha-L-rhamnosidase six-hairpin glycosidase" evidence="1">
    <location>
        <begin position="169"/>
        <end position="383"/>
    </location>
</feature>
<dbReference type="Gene3D" id="2.60.420.10">
    <property type="entry name" value="Maltose phosphorylase, domain 3"/>
    <property type="match status" value="1"/>
</dbReference>
<dbReference type="AlphaFoldDB" id="A0A6A4HJV0"/>
<keyword evidence="3" id="KW-0378">Hydrolase</keyword>
<dbReference type="OrthoDB" id="10036721at2759"/>
<dbReference type="InterPro" id="IPR035396">
    <property type="entry name" value="Bac_rhamnosid6H"/>
</dbReference>
<dbReference type="Pfam" id="PF17390">
    <property type="entry name" value="Bac_rhamnosid_C"/>
    <property type="match status" value="1"/>
</dbReference>
<sequence>MPTTTDGATFSGNGSYVVLDFGQEVGGRLTFEIDSTVSASTISLSFTESPMFISPTESDDSCAMSPDNNLDGILSIPTPLGVNETFTQTDFVTSLYASTGDVPVTISNLTLNSTFMPQLDDLTAYTGYFFAKDTSGFHDPDFLTKLWYGGAYTVQMNTIDVHQTIKRPCPTPTGINVWPGDMGISTHTEMVSTFDLGSSKNSLLVMFSTQDPTTGALQYSGPPINAVGSDTYISWSLIGTHTVYLYTGDLDFVQQVWANYTFALAFLQSQVDDTGLMNVPISFSNDWGRVGGQGHNSAANALLYETLITAAELAIALGNTSLAEAYTANASSVKAAYNELLWDESAGLFRDNDTTTLHPQDGNSIAVLFNVTNNASQIKSISDGLTQFWTPIGPLSPELNDTIIPFIGGFELQAHFIAGQGERALDLLHREWGYMLYTNLSVHSTMLEGFTANGSLGYRAAAGYDFDYSFTSHAHGWATGPTPALIFFVVGLTVTSPQGDTWSVAPTLSGLSAAEGGFETGLGWFGANWTLTDNTTFTLTIDTPSGTNGTVTLPAAGEVEVDGVDTTVNGTQLDLAGGSHVIILQM</sequence>
<dbReference type="SUPFAM" id="SSF48208">
    <property type="entry name" value="Six-hairpin glycosidases"/>
    <property type="match status" value="1"/>
</dbReference>
<dbReference type="InterPro" id="IPR012341">
    <property type="entry name" value="6hp_glycosidase-like_sf"/>
</dbReference>
<gene>
    <name evidence="3" type="ORF">BT96DRAFT_957477</name>
</gene>
<dbReference type="InterPro" id="IPR035398">
    <property type="entry name" value="Bac_rhamnosid_C"/>
</dbReference>
<evidence type="ECO:0000259" key="1">
    <source>
        <dbReference type="Pfam" id="PF17389"/>
    </source>
</evidence>
<evidence type="ECO:0000313" key="4">
    <source>
        <dbReference type="Proteomes" id="UP000799118"/>
    </source>
</evidence>
<dbReference type="Gene3D" id="1.50.10.10">
    <property type="match status" value="1"/>
</dbReference>
<dbReference type="GO" id="GO:0005975">
    <property type="term" value="P:carbohydrate metabolic process"/>
    <property type="evidence" value="ECO:0007669"/>
    <property type="project" value="InterPro"/>
</dbReference>
<protein>
    <submittedName>
        <fullName evidence="3">Six-hairpin glycosidase</fullName>
    </submittedName>
</protein>
<name>A0A6A4HJV0_9AGAR</name>
<proteinExistence type="predicted"/>
<dbReference type="PANTHER" id="PTHR34987:SF6">
    <property type="entry name" value="ALPHA-L-RHAMNOSIDASE SIX-HAIRPIN GLYCOSIDASE DOMAIN-CONTAINING PROTEIN"/>
    <property type="match status" value="1"/>
</dbReference>
<reference evidence="3" key="1">
    <citation type="journal article" date="2019" name="Environ. Microbiol.">
        <title>Fungal ecological strategies reflected in gene transcription - a case study of two litter decomposers.</title>
        <authorList>
            <person name="Barbi F."/>
            <person name="Kohler A."/>
            <person name="Barry K."/>
            <person name="Baskaran P."/>
            <person name="Daum C."/>
            <person name="Fauchery L."/>
            <person name="Ihrmark K."/>
            <person name="Kuo A."/>
            <person name="LaButti K."/>
            <person name="Lipzen A."/>
            <person name="Morin E."/>
            <person name="Grigoriev I.V."/>
            <person name="Henrissat B."/>
            <person name="Lindahl B."/>
            <person name="Martin F."/>
        </authorList>
    </citation>
    <scope>NUCLEOTIDE SEQUENCE</scope>
    <source>
        <strain evidence="3">JB14</strain>
    </source>
</reference>
<dbReference type="Proteomes" id="UP000799118">
    <property type="component" value="Unassembled WGS sequence"/>
</dbReference>
<organism evidence="3 4">
    <name type="scientific">Gymnopus androsaceus JB14</name>
    <dbReference type="NCBI Taxonomy" id="1447944"/>
    <lineage>
        <taxon>Eukaryota</taxon>
        <taxon>Fungi</taxon>
        <taxon>Dikarya</taxon>
        <taxon>Basidiomycota</taxon>
        <taxon>Agaricomycotina</taxon>
        <taxon>Agaricomycetes</taxon>
        <taxon>Agaricomycetidae</taxon>
        <taxon>Agaricales</taxon>
        <taxon>Marasmiineae</taxon>
        <taxon>Omphalotaceae</taxon>
        <taxon>Gymnopus</taxon>
    </lineage>
</organism>